<proteinExistence type="predicted"/>
<reference evidence="1 2" key="1">
    <citation type="submission" date="2014-12" db="EMBL/GenBank/DDBJ databases">
        <title>Genome sequence of Methanobrevibacter arboriphilicus DH1, DSM1125.</title>
        <authorList>
            <person name="Poehlein A."/>
            <person name="Thauer R.K."/>
            <person name="Seedorf H."/>
            <person name="Daniel R."/>
        </authorList>
    </citation>
    <scope>NUCLEOTIDE SEQUENCE [LARGE SCALE GENOMIC DNA]</scope>
    <source>
        <strain evidence="1 2">DH1</strain>
    </source>
</reference>
<gene>
    <name evidence="1" type="ORF">MBBAR_6c00230</name>
</gene>
<keyword evidence="2" id="KW-1185">Reference proteome</keyword>
<comment type="caution">
    <text evidence="1">The sequence shown here is derived from an EMBL/GenBank/DDBJ whole genome shotgun (WGS) entry which is preliminary data.</text>
</comment>
<dbReference type="SUPFAM" id="SSF117782">
    <property type="entry name" value="YbjQ-like"/>
    <property type="match status" value="1"/>
</dbReference>
<dbReference type="Pfam" id="PF01906">
    <property type="entry name" value="YbjQ_1"/>
    <property type="match status" value="1"/>
</dbReference>
<evidence type="ECO:0000313" key="2">
    <source>
        <dbReference type="Proteomes" id="UP000191661"/>
    </source>
</evidence>
<name>A0A1V6N2X8_METAZ</name>
<protein>
    <submittedName>
        <fullName evidence="1">Uncharacterized protein</fullName>
    </submittedName>
</protein>
<dbReference type="RefSeq" id="WP_080459978.1">
    <property type="nucleotide sequence ID" value="NZ_JXMW01000006.1"/>
</dbReference>
<dbReference type="AlphaFoldDB" id="A0A1V6N2X8"/>
<dbReference type="InterPro" id="IPR002765">
    <property type="entry name" value="UPF0145_YbjQ-like"/>
</dbReference>
<dbReference type="Proteomes" id="UP000191661">
    <property type="component" value="Unassembled WGS sequence"/>
</dbReference>
<dbReference type="EMBL" id="JXMW01000006">
    <property type="protein sequence ID" value="OQD58913.1"/>
    <property type="molecule type" value="Genomic_DNA"/>
</dbReference>
<accession>A0A1V6N2X8</accession>
<dbReference type="InterPro" id="IPR035439">
    <property type="entry name" value="UPF0145_dom_sf"/>
</dbReference>
<organism evidence="1 2">
    <name type="scientific">Methanobrevibacter arboriphilus JCM 13429 = DSM 1125</name>
    <dbReference type="NCBI Taxonomy" id="1300164"/>
    <lineage>
        <taxon>Archaea</taxon>
        <taxon>Methanobacteriati</taxon>
        <taxon>Methanobacteriota</taxon>
        <taxon>Methanomada group</taxon>
        <taxon>Methanobacteria</taxon>
        <taxon>Methanobacteriales</taxon>
        <taxon>Methanobacteriaceae</taxon>
        <taxon>Methanobrevibacter</taxon>
    </lineage>
</organism>
<sequence length="34" mass="3957">MMEETREEALENLIKQANELDANVLFSVKFDSNK</sequence>
<evidence type="ECO:0000313" key="1">
    <source>
        <dbReference type="EMBL" id="OQD58913.1"/>
    </source>
</evidence>